<feature type="transmembrane region" description="Helical" evidence="1">
    <location>
        <begin position="235"/>
        <end position="256"/>
    </location>
</feature>
<dbReference type="PANTHER" id="PTHR40465:SF1">
    <property type="entry name" value="DUF6534 DOMAIN-CONTAINING PROTEIN"/>
    <property type="match status" value="1"/>
</dbReference>
<dbReference type="Pfam" id="PF20152">
    <property type="entry name" value="DUF6534"/>
    <property type="match status" value="1"/>
</dbReference>
<keyword evidence="1" id="KW-1133">Transmembrane helix</keyword>
<gene>
    <name evidence="3" type="ORF">LAESUDRAFT_729490</name>
</gene>
<dbReference type="InParanoid" id="A0A165CQ85"/>
<dbReference type="RefSeq" id="XP_040760964.1">
    <property type="nucleotide sequence ID" value="XM_040909637.1"/>
</dbReference>
<feature type="domain" description="DUF6534" evidence="2">
    <location>
        <begin position="175"/>
        <end position="261"/>
    </location>
</feature>
<feature type="transmembrane region" description="Helical" evidence="1">
    <location>
        <begin position="45"/>
        <end position="69"/>
    </location>
</feature>
<dbReference type="AlphaFoldDB" id="A0A165CQ85"/>
<keyword evidence="1" id="KW-0812">Transmembrane</keyword>
<organism evidence="3 4">
    <name type="scientific">Laetiporus sulphureus 93-53</name>
    <dbReference type="NCBI Taxonomy" id="1314785"/>
    <lineage>
        <taxon>Eukaryota</taxon>
        <taxon>Fungi</taxon>
        <taxon>Dikarya</taxon>
        <taxon>Basidiomycota</taxon>
        <taxon>Agaricomycotina</taxon>
        <taxon>Agaricomycetes</taxon>
        <taxon>Polyporales</taxon>
        <taxon>Laetiporus</taxon>
    </lineage>
</organism>
<protein>
    <recommendedName>
        <fullName evidence="2">DUF6534 domain-containing protein</fullName>
    </recommendedName>
</protein>
<keyword evidence="1" id="KW-0472">Membrane</keyword>
<feature type="transmembrane region" description="Helical" evidence="1">
    <location>
        <begin position="167"/>
        <end position="189"/>
    </location>
</feature>
<dbReference type="EMBL" id="KV427646">
    <property type="protein sequence ID" value="KZT03224.1"/>
    <property type="molecule type" value="Genomic_DNA"/>
</dbReference>
<sequence>MGELDATYGAVLIGAFVCAVLFGVTNLQMFIYFQGYSSDGVWSKLTVCWLWLVDAIHLAFVIHMVYWYLVTNYFNPSALAVIVWTFKAQVMVNAIVVISVQSLYAMRVWQLSVAFSMVDSRPPAFLKLLRVTVAAIVVLAYGVLIALCYEIVRFHEYSDFLAARYVTYFPLGVATGVDAIIASSLCYLLRRCRTGYSKMDSTISVLMLFTVNTGILTILSSLTAMAMLATLPDTFAAISVNLIVTHLYVNSFMAMFNARNSLRSDGFASERTADLHLRSIGGSWQPT</sequence>
<evidence type="ECO:0000256" key="1">
    <source>
        <dbReference type="SAM" id="Phobius"/>
    </source>
</evidence>
<feature type="transmembrane region" description="Helical" evidence="1">
    <location>
        <begin position="81"/>
        <end position="104"/>
    </location>
</feature>
<feature type="transmembrane region" description="Helical" evidence="1">
    <location>
        <begin position="125"/>
        <end position="147"/>
    </location>
</feature>
<feature type="transmembrane region" description="Helical" evidence="1">
    <location>
        <begin position="6"/>
        <end position="33"/>
    </location>
</feature>
<dbReference type="OrthoDB" id="2535105at2759"/>
<evidence type="ECO:0000259" key="2">
    <source>
        <dbReference type="Pfam" id="PF20152"/>
    </source>
</evidence>
<feature type="transmembrane region" description="Helical" evidence="1">
    <location>
        <begin position="201"/>
        <end position="229"/>
    </location>
</feature>
<dbReference type="InterPro" id="IPR045339">
    <property type="entry name" value="DUF6534"/>
</dbReference>
<evidence type="ECO:0000313" key="3">
    <source>
        <dbReference type="EMBL" id="KZT03224.1"/>
    </source>
</evidence>
<dbReference type="GeneID" id="63826666"/>
<keyword evidence="4" id="KW-1185">Reference proteome</keyword>
<reference evidence="3 4" key="1">
    <citation type="journal article" date="2016" name="Mol. Biol. Evol.">
        <title>Comparative Genomics of Early-Diverging Mushroom-Forming Fungi Provides Insights into the Origins of Lignocellulose Decay Capabilities.</title>
        <authorList>
            <person name="Nagy L.G."/>
            <person name="Riley R."/>
            <person name="Tritt A."/>
            <person name="Adam C."/>
            <person name="Daum C."/>
            <person name="Floudas D."/>
            <person name="Sun H."/>
            <person name="Yadav J.S."/>
            <person name="Pangilinan J."/>
            <person name="Larsson K.H."/>
            <person name="Matsuura K."/>
            <person name="Barry K."/>
            <person name="Labutti K."/>
            <person name="Kuo R."/>
            <person name="Ohm R.A."/>
            <person name="Bhattacharya S.S."/>
            <person name="Shirouzu T."/>
            <person name="Yoshinaga Y."/>
            <person name="Martin F.M."/>
            <person name="Grigoriev I.V."/>
            <person name="Hibbett D.S."/>
        </authorList>
    </citation>
    <scope>NUCLEOTIDE SEQUENCE [LARGE SCALE GENOMIC DNA]</scope>
    <source>
        <strain evidence="3 4">93-53</strain>
    </source>
</reference>
<evidence type="ECO:0000313" key="4">
    <source>
        <dbReference type="Proteomes" id="UP000076871"/>
    </source>
</evidence>
<accession>A0A165CQ85</accession>
<dbReference type="PANTHER" id="PTHR40465">
    <property type="entry name" value="CHROMOSOME 1, WHOLE GENOME SHOTGUN SEQUENCE"/>
    <property type="match status" value="1"/>
</dbReference>
<dbReference type="STRING" id="1314785.A0A165CQ85"/>
<name>A0A165CQ85_9APHY</name>
<dbReference type="Proteomes" id="UP000076871">
    <property type="component" value="Unassembled WGS sequence"/>
</dbReference>
<proteinExistence type="predicted"/>